<evidence type="ECO:0000313" key="2">
    <source>
        <dbReference type="Proteomes" id="UP001153331"/>
    </source>
</evidence>
<gene>
    <name evidence="1" type="ORF">OPT61_g3608</name>
</gene>
<comment type="caution">
    <text evidence="1">The sequence shown here is derived from an EMBL/GenBank/DDBJ whole genome shotgun (WGS) entry which is preliminary data.</text>
</comment>
<keyword evidence="2" id="KW-1185">Reference proteome</keyword>
<protein>
    <submittedName>
        <fullName evidence="1">Uncharacterized protein</fullName>
    </submittedName>
</protein>
<dbReference type="Proteomes" id="UP001153331">
    <property type="component" value="Unassembled WGS sequence"/>
</dbReference>
<dbReference type="EMBL" id="JAPHNI010000188">
    <property type="protein sequence ID" value="KAJ8114530.1"/>
    <property type="molecule type" value="Genomic_DNA"/>
</dbReference>
<organism evidence="1 2">
    <name type="scientific">Boeremia exigua</name>
    <dbReference type="NCBI Taxonomy" id="749465"/>
    <lineage>
        <taxon>Eukaryota</taxon>
        <taxon>Fungi</taxon>
        <taxon>Dikarya</taxon>
        <taxon>Ascomycota</taxon>
        <taxon>Pezizomycotina</taxon>
        <taxon>Dothideomycetes</taxon>
        <taxon>Pleosporomycetidae</taxon>
        <taxon>Pleosporales</taxon>
        <taxon>Pleosporineae</taxon>
        <taxon>Didymellaceae</taxon>
        <taxon>Boeremia</taxon>
    </lineage>
</organism>
<accession>A0ACC2IH68</accession>
<evidence type="ECO:0000313" key="1">
    <source>
        <dbReference type="EMBL" id="KAJ8114530.1"/>
    </source>
</evidence>
<sequence length="487" mass="55646">MLESVFMMFREYMDPSTSNTDWTVERLAEDLFRNDDWKDIHGAFPQGPPLRQVIRDSFIGAWNHHKSGANSGAYAQYSHRLVHFNGELDRYARSHQYQPDAGKSVGSFIDPLFAEELWDPQIMDIGNWDSADETQIASNIRSLAEPIARLVQHCPYLMERSWPLAFISLFYWDTQIKDLVAESEFDWELLDDGDDRHPTSWASRVQDRIIYTYLDECEWENRCMDEVWTTYVETQLLIARHLESGSSNDPDEHGNDDERHGPSDEGNESGNDDTRHPDPESSDDPDEDDNNGARQSSKPDKDRRPQARADQAPRKDPQPAPKAGPSSAREAPDNGEGPSKPPRRKVAPKAPYVPRLKNQVAEGSRAATSGRMSSRKARAAVKNREGDEEYEEDYEDYEEDHEEYEEDVSSMVTVKLMPIKQATTHVAGDTIPSLPSRLPVKTQRAKREVGYYRVRARNARIRAMRRTHLMGTRNNEAAQPRTIAITV</sequence>
<name>A0ACC2IH68_9PLEO</name>
<reference evidence="1" key="1">
    <citation type="submission" date="2022-11" db="EMBL/GenBank/DDBJ databases">
        <title>Genome Sequence of Boeremia exigua.</title>
        <authorList>
            <person name="Buettner E."/>
        </authorList>
    </citation>
    <scope>NUCLEOTIDE SEQUENCE</scope>
    <source>
        <strain evidence="1">CU02</strain>
    </source>
</reference>
<proteinExistence type="predicted"/>